<protein>
    <recommendedName>
        <fullName evidence="3">DUF4105 domain-containing protein</fullName>
    </recommendedName>
</protein>
<dbReference type="EMBL" id="JAFKCT010000007">
    <property type="protein sequence ID" value="MBN7812367.1"/>
    <property type="molecule type" value="Genomic_DNA"/>
</dbReference>
<dbReference type="Proteomes" id="UP000664317">
    <property type="component" value="Unassembled WGS sequence"/>
</dbReference>
<gene>
    <name evidence="1" type="ORF">J0A68_15550</name>
</gene>
<keyword evidence="2" id="KW-1185">Reference proteome</keyword>
<evidence type="ECO:0000313" key="2">
    <source>
        <dbReference type="Proteomes" id="UP000664317"/>
    </source>
</evidence>
<proteinExistence type="predicted"/>
<accession>A0ABS3C5I4</accession>
<reference evidence="1 2" key="1">
    <citation type="submission" date="2021-03" db="EMBL/GenBank/DDBJ databases">
        <title>novel species isolated from a fishpond in China.</title>
        <authorList>
            <person name="Lu H."/>
            <person name="Cai Z."/>
        </authorList>
    </citation>
    <scope>NUCLEOTIDE SEQUENCE [LARGE SCALE GENOMIC DNA]</scope>
    <source>
        <strain evidence="1 2">H41</strain>
    </source>
</reference>
<evidence type="ECO:0008006" key="3">
    <source>
        <dbReference type="Google" id="ProtNLM"/>
    </source>
</evidence>
<sequence>MVKFTGIAAAFNDNQEALKYTLTILVDQPGAGGDAETWEVVGFLDIDPGHAFVKLERLNVDSTKTTIYVGFYPDKLPNDPNQLETKGELRDDSAHVYEVSKEYILTKVNFDKALAYIESVESSKKKYHLNDYNCADFAIQTGKAAGENIPDTHGTWDVHMPGIVRVQGGGSNPGNLGQDLR</sequence>
<name>A0ABS3C5I4_9BACT</name>
<organism evidence="1 2">
    <name type="scientific">Algoriphagus oliviformis</name>
    <dbReference type="NCBI Taxonomy" id="2811231"/>
    <lineage>
        <taxon>Bacteria</taxon>
        <taxon>Pseudomonadati</taxon>
        <taxon>Bacteroidota</taxon>
        <taxon>Cytophagia</taxon>
        <taxon>Cytophagales</taxon>
        <taxon>Cyclobacteriaceae</taxon>
        <taxon>Algoriphagus</taxon>
    </lineage>
</organism>
<dbReference type="RefSeq" id="WP_206579150.1">
    <property type="nucleotide sequence ID" value="NZ_JAFKCT010000007.1"/>
</dbReference>
<evidence type="ECO:0000313" key="1">
    <source>
        <dbReference type="EMBL" id="MBN7812367.1"/>
    </source>
</evidence>
<comment type="caution">
    <text evidence="1">The sequence shown here is derived from an EMBL/GenBank/DDBJ whole genome shotgun (WGS) entry which is preliminary data.</text>
</comment>